<evidence type="ECO:0000256" key="3">
    <source>
        <dbReference type="ARBA" id="ARBA00022832"/>
    </source>
</evidence>
<evidence type="ECO:0000313" key="7">
    <source>
        <dbReference type="Proteomes" id="UP000192342"/>
    </source>
</evidence>
<dbReference type="GO" id="GO:0006635">
    <property type="term" value="P:fatty acid beta-oxidation"/>
    <property type="evidence" value="ECO:0007669"/>
    <property type="project" value="UniProtKB-UniPathway"/>
</dbReference>
<gene>
    <name evidence="6" type="ORF">ATO7_00085</name>
</gene>
<name>A0A1Y1SF27_9GAMM</name>
<dbReference type="OrthoDB" id="9807606at2"/>
<keyword evidence="3" id="KW-0276">Fatty acid metabolism</keyword>
<comment type="similarity">
    <text evidence="2">Belongs to the enoyl-CoA hydratase/isomerase family.</text>
</comment>
<evidence type="ECO:0000256" key="4">
    <source>
        <dbReference type="ARBA" id="ARBA00023098"/>
    </source>
</evidence>
<reference evidence="6 7" key="1">
    <citation type="submission" date="2013-04" db="EMBL/GenBank/DDBJ databases">
        <title>Oceanococcus atlanticus 22II-S10r2 Genome Sequencing.</title>
        <authorList>
            <person name="Lai Q."/>
            <person name="Li G."/>
            <person name="Shao Z."/>
        </authorList>
    </citation>
    <scope>NUCLEOTIDE SEQUENCE [LARGE SCALE GENOMIC DNA]</scope>
    <source>
        <strain evidence="6 7">22II-S10r2</strain>
    </source>
</reference>
<organism evidence="6 7">
    <name type="scientific">Oceanococcus atlanticus</name>
    <dbReference type="NCBI Taxonomy" id="1317117"/>
    <lineage>
        <taxon>Bacteria</taxon>
        <taxon>Pseudomonadati</taxon>
        <taxon>Pseudomonadota</taxon>
        <taxon>Gammaproteobacteria</taxon>
        <taxon>Chromatiales</taxon>
        <taxon>Oceanococcaceae</taxon>
        <taxon>Oceanococcus</taxon>
    </lineage>
</organism>
<keyword evidence="5 6" id="KW-0413">Isomerase</keyword>
<comment type="pathway">
    <text evidence="1">Lipid metabolism; fatty acid beta-oxidation.</text>
</comment>
<dbReference type="Pfam" id="PF00378">
    <property type="entry name" value="ECH_1"/>
    <property type="match status" value="1"/>
</dbReference>
<keyword evidence="4" id="KW-0443">Lipid metabolism</keyword>
<dbReference type="STRING" id="1317117.ATO7_00085"/>
<dbReference type="PANTHER" id="PTHR43149:SF1">
    <property type="entry name" value="DELTA(3,5)-DELTA(2,4)-DIENOYL-COA ISOMERASE, MITOCHONDRIAL"/>
    <property type="match status" value="1"/>
</dbReference>
<evidence type="ECO:0000256" key="5">
    <source>
        <dbReference type="ARBA" id="ARBA00023235"/>
    </source>
</evidence>
<protein>
    <submittedName>
        <fullName evidence="6">Enoyl-CoA hydratase/isomerase family protein</fullName>
    </submittedName>
</protein>
<dbReference type="UniPathway" id="UPA00659"/>
<dbReference type="InterPro" id="IPR045002">
    <property type="entry name" value="Ech1-like"/>
</dbReference>
<dbReference type="InterPro" id="IPR014748">
    <property type="entry name" value="Enoyl-CoA_hydra_C"/>
</dbReference>
<evidence type="ECO:0000256" key="1">
    <source>
        <dbReference type="ARBA" id="ARBA00005005"/>
    </source>
</evidence>
<sequence length="277" mass="30444">MAKLMLQTDAFCLNRQGAIAELTLTRAEQLNTLQDAFWGDLSDALERVDADPTLRVLILRAEGEHFCAGMDLDFFAAVRAHGDAEPGRYREWLRRKIRYLQRPMDQIEALRIPVIAATQGACIGAGLDLVCATDLRLCSAEAFYCIHEINVAITADLGVLQRMPNLIAPAIVDDLALTGRRMPADEARGSGFVRQLVDAPQDLPAAAMQLAEQLAALSPLALAGTKTALRRNRRSEIADGLDYMTVWNAAMFVTDDIPQAIEAQRQRQAAAFQDLLP</sequence>
<dbReference type="Gene3D" id="1.10.12.10">
    <property type="entry name" value="Lyase 2-enoyl-coa Hydratase, Chain A, domain 2"/>
    <property type="match status" value="1"/>
</dbReference>
<dbReference type="EMBL" id="AQQV01000001">
    <property type="protein sequence ID" value="ORE88226.1"/>
    <property type="molecule type" value="Genomic_DNA"/>
</dbReference>
<dbReference type="RefSeq" id="WP_083558890.1">
    <property type="nucleotide sequence ID" value="NZ_AQQV01000001.1"/>
</dbReference>
<dbReference type="Gene3D" id="3.90.226.10">
    <property type="entry name" value="2-enoyl-CoA Hydratase, Chain A, domain 1"/>
    <property type="match status" value="1"/>
</dbReference>
<dbReference type="InterPro" id="IPR001753">
    <property type="entry name" value="Enoyl-CoA_hydra/iso"/>
</dbReference>
<dbReference type="AlphaFoldDB" id="A0A1Y1SF27"/>
<accession>A0A1Y1SF27</accession>
<dbReference type="CDD" id="cd06558">
    <property type="entry name" value="crotonase-like"/>
    <property type="match status" value="1"/>
</dbReference>
<evidence type="ECO:0000256" key="2">
    <source>
        <dbReference type="ARBA" id="ARBA00005254"/>
    </source>
</evidence>
<dbReference type="Proteomes" id="UP000192342">
    <property type="component" value="Unassembled WGS sequence"/>
</dbReference>
<dbReference type="SUPFAM" id="SSF52096">
    <property type="entry name" value="ClpP/crotonase"/>
    <property type="match status" value="1"/>
</dbReference>
<evidence type="ECO:0000313" key="6">
    <source>
        <dbReference type="EMBL" id="ORE88226.1"/>
    </source>
</evidence>
<dbReference type="GO" id="GO:0051750">
    <property type="term" value="F:delta(3,5)-delta(2,4)-dienoyl-CoA isomerase activity"/>
    <property type="evidence" value="ECO:0007669"/>
    <property type="project" value="TreeGrafter"/>
</dbReference>
<dbReference type="PANTHER" id="PTHR43149">
    <property type="entry name" value="ENOYL-COA HYDRATASE"/>
    <property type="match status" value="1"/>
</dbReference>
<comment type="caution">
    <text evidence="6">The sequence shown here is derived from an EMBL/GenBank/DDBJ whole genome shotgun (WGS) entry which is preliminary data.</text>
</comment>
<dbReference type="InterPro" id="IPR029045">
    <property type="entry name" value="ClpP/crotonase-like_dom_sf"/>
</dbReference>
<dbReference type="FunFam" id="1.10.12.10:FF:000004">
    <property type="entry name" value="Delta3,5-delta2,4-dienoyl-CoA isomerase"/>
    <property type="match status" value="1"/>
</dbReference>
<proteinExistence type="inferred from homology"/>
<keyword evidence="7" id="KW-1185">Reference proteome</keyword>